<organism evidence="1">
    <name type="scientific">candidate division CPR3 bacterium</name>
    <dbReference type="NCBI Taxonomy" id="2268181"/>
    <lineage>
        <taxon>Bacteria</taxon>
        <taxon>Bacteria division CPR3</taxon>
    </lineage>
</organism>
<name>A0A7C4M0M8_UNCC3</name>
<gene>
    <name evidence="1" type="ORF">ENT43_03050</name>
</gene>
<dbReference type="AlphaFoldDB" id="A0A7C4M0M8"/>
<sequence>MLETIHDKTESHQLFLKEQKEEKEMKRLERTFAEETMQIKRSDFPKGILVPVSNTDEDYLKKGQYSQLEGKKGTFVVRGFNYDLKVDYFVNHNGKEQIELNICYQEKSSSPFDARRQTIRLKQYELNHGTDWLFLCPLCGTEVCKILYLTNSYFGCRKCKKIKYGKCYLNNKVPHQRHFYYLNRLYKIIRDWPDIKRPFYNGSMTKKTMRLFDLYAKAGIKVPDQLKGILALDNIILEEQMEKLKHSIRDLENVQMI</sequence>
<evidence type="ECO:0000313" key="1">
    <source>
        <dbReference type="EMBL" id="HGT71209.1"/>
    </source>
</evidence>
<dbReference type="EMBL" id="DSYQ01000014">
    <property type="protein sequence ID" value="HGT71209.1"/>
    <property type="molecule type" value="Genomic_DNA"/>
</dbReference>
<reference evidence="1" key="1">
    <citation type="journal article" date="2020" name="mSystems">
        <title>Genome- and Community-Level Interaction Insights into Carbon Utilization and Element Cycling Functions of Hydrothermarchaeota in Hydrothermal Sediment.</title>
        <authorList>
            <person name="Zhou Z."/>
            <person name="Liu Y."/>
            <person name="Xu W."/>
            <person name="Pan J."/>
            <person name="Luo Z.H."/>
            <person name="Li M."/>
        </authorList>
    </citation>
    <scope>NUCLEOTIDE SEQUENCE [LARGE SCALE GENOMIC DNA]</scope>
    <source>
        <strain evidence="1">SpSt-579</strain>
    </source>
</reference>
<comment type="caution">
    <text evidence="1">The sequence shown here is derived from an EMBL/GenBank/DDBJ whole genome shotgun (WGS) entry which is preliminary data.</text>
</comment>
<protein>
    <submittedName>
        <fullName evidence="1">Uncharacterized protein</fullName>
    </submittedName>
</protein>
<accession>A0A7C4M0M8</accession>
<proteinExistence type="predicted"/>